<gene>
    <name evidence="2" type="ORF">NDI89_16430</name>
</gene>
<feature type="transmembrane region" description="Helical" evidence="1">
    <location>
        <begin position="6"/>
        <end position="31"/>
    </location>
</feature>
<sequence>MTGSAAVLFAGPISSPLTLVVAAILVVLVLVFGRGLLALTWRVVLNALAIVLAIWVLAALGIGPF</sequence>
<dbReference type="RefSeq" id="WP_277523026.1">
    <property type="nucleotide sequence ID" value="NZ_JAMQOT010000006.1"/>
</dbReference>
<keyword evidence="1" id="KW-0472">Membrane</keyword>
<evidence type="ECO:0000313" key="3">
    <source>
        <dbReference type="Proteomes" id="UP001154061"/>
    </source>
</evidence>
<feature type="transmembrane region" description="Helical" evidence="1">
    <location>
        <begin position="43"/>
        <end position="62"/>
    </location>
</feature>
<dbReference type="Proteomes" id="UP001154061">
    <property type="component" value="Unassembled WGS sequence"/>
</dbReference>
<dbReference type="AlphaFoldDB" id="A0A9Q4KZV2"/>
<protein>
    <submittedName>
        <fullName evidence="2">Uncharacterized protein</fullName>
    </submittedName>
</protein>
<comment type="caution">
    <text evidence="2">The sequence shown here is derived from an EMBL/GenBank/DDBJ whole genome shotgun (WGS) entry which is preliminary data.</text>
</comment>
<reference evidence="2" key="1">
    <citation type="submission" date="2022-06" db="EMBL/GenBank/DDBJ databases">
        <title>Natrinema sp. a new haloarchaeum isolate from saline soil.</title>
        <authorList>
            <person name="Strakova D."/>
            <person name="Galisteo C."/>
            <person name="Sanchez-Porro C."/>
            <person name="Ventosa A."/>
        </authorList>
    </citation>
    <scope>NUCLEOTIDE SEQUENCE</scope>
    <source>
        <strain evidence="2">S1CR25-10</strain>
    </source>
</reference>
<keyword evidence="3" id="KW-1185">Reference proteome</keyword>
<evidence type="ECO:0000313" key="2">
    <source>
        <dbReference type="EMBL" id="MDF9747173.1"/>
    </source>
</evidence>
<accession>A0A9Q4KZV2</accession>
<keyword evidence="1" id="KW-0812">Transmembrane</keyword>
<evidence type="ECO:0000256" key="1">
    <source>
        <dbReference type="SAM" id="Phobius"/>
    </source>
</evidence>
<organism evidence="2 3">
    <name type="scientific">Natrinema salsiterrestre</name>
    <dbReference type="NCBI Taxonomy" id="2950540"/>
    <lineage>
        <taxon>Archaea</taxon>
        <taxon>Methanobacteriati</taxon>
        <taxon>Methanobacteriota</taxon>
        <taxon>Stenosarchaea group</taxon>
        <taxon>Halobacteria</taxon>
        <taxon>Halobacteriales</taxon>
        <taxon>Natrialbaceae</taxon>
        <taxon>Natrinema</taxon>
    </lineage>
</organism>
<name>A0A9Q4KZV2_9EURY</name>
<dbReference type="EMBL" id="JAMQOT010000006">
    <property type="protein sequence ID" value="MDF9747173.1"/>
    <property type="molecule type" value="Genomic_DNA"/>
</dbReference>
<keyword evidence="1" id="KW-1133">Transmembrane helix</keyword>
<proteinExistence type="predicted"/>